<evidence type="ECO:0000256" key="4">
    <source>
        <dbReference type="ARBA" id="ARBA00023295"/>
    </source>
</evidence>
<dbReference type="PANTHER" id="PTHR42715">
    <property type="entry name" value="BETA-GLUCOSIDASE"/>
    <property type="match status" value="1"/>
</dbReference>
<dbReference type="SUPFAM" id="SSF52279">
    <property type="entry name" value="Beta-D-glucan exohydrolase, C-terminal domain"/>
    <property type="match status" value="1"/>
</dbReference>
<keyword evidence="7" id="KW-1185">Reference proteome</keyword>
<evidence type="ECO:0000256" key="1">
    <source>
        <dbReference type="ARBA" id="ARBA00005336"/>
    </source>
</evidence>
<dbReference type="SUPFAM" id="SSF55545">
    <property type="entry name" value="beta-N-acetylhexosaminidase-like domain"/>
    <property type="match status" value="1"/>
</dbReference>
<dbReference type="Gene3D" id="3.30.379.10">
    <property type="entry name" value="Chitobiase/beta-hexosaminidase domain 2-like"/>
    <property type="match status" value="1"/>
</dbReference>
<feature type="domain" description="Fibronectin type III-like" evidence="5">
    <location>
        <begin position="1687"/>
        <end position="1758"/>
    </location>
</feature>
<dbReference type="InterPro" id="IPR002772">
    <property type="entry name" value="Glyco_hydro_3_C"/>
</dbReference>
<dbReference type="Gene3D" id="2.60.40.10">
    <property type="entry name" value="Immunoglobulins"/>
    <property type="match status" value="1"/>
</dbReference>
<protein>
    <submittedName>
        <fullName evidence="6">Family 1 glycosylhydrolase</fullName>
    </submittedName>
</protein>
<evidence type="ECO:0000313" key="7">
    <source>
        <dbReference type="Proteomes" id="UP001230289"/>
    </source>
</evidence>
<dbReference type="Proteomes" id="UP001230289">
    <property type="component" value="Unassembled WGS sequence"/>
</dbReference>
<dbReference type="Pfam" id="PF00728">
    <property type="entry name" value="Glyco_hydro_20"/>
    <property type="match status" value="1"/>
</dbReference>
<evidence type="ECO:0000259" key="5">
    <source>
        <dbReference type="SMART" id="SM01217"/>
    </source>
</evidence>
<comment type="caution">
    <text evidence="6">The sequence shown here is derived from an EMBL/GenBank/DDBJ whole genome shotgun (WGS) entry which is preliminary data.</text>
</comment>
<sequence length="1883" mass="201844">MTSPTPLQRILPVPRTVEERPGHARIRPGAPLTVASAELLPSARLLAERLEAWAGIAVASPVVSAPAPGGIHLAVAPADELVATVPPATGVAADGADLGDERSALTLAADGIRVVGAAPAGVHRAVTTLAALAEQGERDAEGLVLPAAAIADGPHLAWRGLSFDVVRATFTKQEVLRVIELLDRYRMNVLHLHLTDDQGWRIEIPSRPELTPPGSAHFTQAEFREIVEFAQERFITVVPEIDLPGHSSAALVAYPEMTRSGTAWAFPSDPMQAIALMASGEHQPQYLDPEKDEVWAFVDDVVSAVAALTPGRFVHIGGDEAFGMPHDEHVAFVQRAREIVRRHGKEPVGWQEAIRADSAPGELVQLWIDGGAAIDGESPFLAALPPQLTELLVTAFADSAADPERVVEKRARVIMSRTGLAYLDAPYAEPSTDEDGEARRARVGMPGYPAVTIEGSATVPIPGIDEPTELDVVGFEAAIWCETVQDFDDLSYLLLPRLPGLAQRAWAPGPARDWADLRVRLGAQAPAWRREGLTFHHAPSIDWRGEPAQKETSMSRVPDGFLWGASTSAHQVEGNNVSSDFWRMEGGGPILAEYSGDADDSYHRYPEDMRLLADAGLNAYRFSIEWARIEPEKGRWSNAQLAHYRRMIDTARSLGLEPVVTLHHFTSPYWFAEAGGWKGDEALERWALYIEKVSAILGDVGWVCTINEPNMVGLTHMFLGAEADALTGGITFAQDGPLMPDTAIGERLVEAHRLATRILRKRTSAKVGWTIAQQAFTPTEGNEAMFEKVNWAWEDLFLEASRDDDFVGVQSYTTQPVGADGPVPHPPHPDNTITGWAYRPDALGIALRHAHDVTGKPLLVTENGIAIADDTRRIEYTREALRHLAAAVEDGIDVRGYLHWSALDNYEWGHWAPTFGLIAVDRETFERRPKPSLAWLGEVARTNAAEIPAGTTSFAPGSAVDGSTTRHADALARLTLEQKVRLLTGASVWSLHGESAIGLRGIVVSDGPTGVRGQALDDRAPSASLPSATSIAASWDLDRLRSLGRLIAAEARSKGVDVVLGPTINLHRSPRGGRHFEAFSEDPWLTGTLASTYVEAVQAEGVGVTPKHYVANDSETDRHTVDVRVDERTLRELYLAPFERAVASGAWMIMSSYNQVNGNPATANELLASPLKDEWGFDGVVISDWGAVTDTVRSAASAQDLVMPGPDGPWGDALLAAIRAGEIDERIIDDKVARLLQLAERVGALDASPRTETPLPWVDEDIATILREAAADGMVLARNTGLLPLADEGQRIAVIGHHALVGRGQGGGSASVFPPYQVSPLDGIRAAFPKVTSTVGVPPTSDLTRLPAASLTHAGGSGVEVSYLDADGSVFASEIFPSGRFAWFGDANLAMAAQIRIRTTYVVPADGPRRLGVSGLGGLEWKVDGKVVFSGRVEPVDGADLMETVLNPPVRRAEFAFVAGQRVPLEVTLSPYLPNGIPFAALILGEEQIFDDPKVELERAVAAARDADIAVVVVGTTEVIESEGYDRASLALPDGHDDLVRAVAAVNDRTIVVVNAGAPVLMPWFDEVAAVVLAWFPGQEFGNALADVLRGEREPGGRMPTTWPRAEADVPVWTVEPADGVLEYAERGDIGYRAWTRQGHPAPLLAFGSGLGYTTWTTANAAAEVLAEGGARVTADVENTGERTGKQVVQAYLSRTGPSDIDRPELWLAGFAVVRAEPGAVTAISIDLEPRAFAHWSVESHAWTVEPGSYAVRLGTGIDALGEAIPVEVTSTATGLRALEPDDVAFGIRSDFAPRTIAPVVTVDHGRDASTGPIPTAASPLGDLLDHPVTRSVIEQTAPDLATHPMLGMIKAMPLATVLTMAAGQIPAETVQLLTERLAAVAD</sequence>
<dbReference type="Pfam" id="PF01915">
    <property type="entry name" value="Glyco_hydro_3_C"/>
    <property type="match status" value="1"/>
</dbReference>
<gene>
    <name evidence="6" type="ORF">RBR11_13415</name>
</gene>
<keyword evidence="4" id="KW-0326">Glycosidase</keyword>
<evidence type="ECO:0000313" key="6">
    <source>
        <dbReference type="EMBL" id="MDQ4214915.1"/>
    </source>
</evidence>
<dbReference type="EMBL" id="JAVFCB010000007">
    <property type="protein sequence ID" value="MDQ4214915.1"/>
    <property type="molecule type" value="Genomic_DNA"/>
</dbReference>
<dbReference type="RefSeq" id="WP_308489848.1">
    <property type="nucleotide sequence ID" value="NZ_JAVFCB010000007.1"/>
</dbReference>
<dbReference type="InterPro" id="IPR015883">
    <property type="entry name" value="Glyco_hydro_20_cat"/>
</dbReference>
<dbReference type="InterPro" id="IPR001360">
    <property type="entry name" value="Glyco_hydro_1"/>
</dbReference>
<dbReference type="InterPro" id="IPR036962">
    <property type="entry name" value="Glyco_hydro_3_N_sf"/>
</dbReference>
<dbReference type="Gene3D" id="3.20.20.300">
    <property type="entry name" value="Glycoside hydrolase, family 3, N-terminal domain"/>
    <property type="match status" value="1"/>
</dbReference>
<dbReference type="PRINTS" id="PR00738">
    <property type="entry name" value="GLHYDRLASE20"/>
</dbReference>
<dbReference type="InterPro" id="IPR025705">
    <property type="entry name" value="Beta_hexosaminidase_sua/sub"/>
</dbReference>
<dbReference type="PANTHER" id="PTHR42715:SF10">
    <property type="entry name" value="BETA-GLUCOSIDASE"/>
    <property type="match status" value="1"/>
</dbReference>
<dbReference type="InterPro" id="IPR013783">
    <property type="entry name" value="Ig-like_fold"/>
</dbReference>
<dbReference type="InterPro" id="IPR015882">
    <property type="entry name" value="HEX_bac_N"/>
</dbReference>
<comment type="similarity">
    <text evidence="2">Belongs to the glycosyl hydrolase 20 family.</text>
</comment>
<comment type="similarity">
    <text evidence="1">Belongs to the glycosyl hydrolase 3 family.</text>
</comment>
<dbReference type="Pfam" id="PF02838">
    <property type="entry name" value="Glyco_hydro_20b"/>
    <property type="match status" value="1"/>
</dbReference>
<name>A0ABU0XIF2_9MICO</name>
<dbReference type="InterPro" id="IPR036881">
    <property type="entry name" value="Glyco_hydro_3_C_sf"/>
</dbReference>
<accession>A0ABU0XIF2</accession>
<dbReference type="InterPro" id="IPR001764">
    <property type="entry name" value="Glyco_hydro_3_N"/>
</dbReference>
<keyword evidence="3" id="KW-0378">Hydrolase</keyword>
<dbReference type="InterPro" id="IPR017853">
    <property type="entry name" value="GH"/>
</dbReference>
<dbReference type="SUPFAM" id="SSF51445">
    <property type="entry name" value="(Trans)glycosidases"/>
    <property type="match status" value="3"/>
</dbReference>
<dbReference type="Pfam" id="PF14310">
    <property type="entry name" value="Fn3-like"/>
    <property type="match status" value="1"/>
</dbReference>
<dbReference type="InterPro" id="IPR050288">
    <property type="entry name" value="Cellulose_deg_GH3"/>
</dbReference>
<evidence type="ECO:0000256" key="3">
    <source>
        <dbReference type="ARBA" id="ARBA00022801"/>
    </source>
</evidence>
<evidence type="ECO:0000256" key="2">
    <source>
        <dbReference type="ARBA" id="ARBA00006285"/>
    </source>
</evidence>
<reference evidence="6 7" key="1">
    <citation type="submission" date="2023-08" db="EMBL/GenBank/DDBJ databases">
        <title>Microbacterium sp. nov., isolated from a waste landfill.</title>
        <authorList>
            <person name="Wen W."/>
        </authorList>
    </citation>
    <scope>NUCLEOTIDE SEQUENCE [LARGE SCALE GENOMIC DNA]</scope>
    <source>
        <strain evidence="6 7">ASV81</strain>
    </source>
</reference>
<dbReference type="Pfam" id="PF00933">
    <property type="entry name" value="Glyco_hydro_3"/>
    <property type="match status" value="1"/>
</dbReference>
<dbReference type="InterPro" id="IPR029018">
    <property type="entry name" value="Hex-like_dom2"/>
</dbReference>
<dbReference type="InterPro" id="IPR026891">
    <property type="entry name" value="Fn3-like"/>
</dbReference>
<dbReference type="SMART" id="SM01217">
    <property type="entry name" value="Fn3_like"/>
    <property type="match status" value="1"/>
</dbReference>
<dbReference type="Gene3D" id="3.20.20.80">
    <property type="entry name" value="Glycosidases"/>
    <property type="match status" value="2"/>
</dbReference>
<dbReference type="Pfam" id="PF00232">
    <property type="entry name" value="Glyco_hydro_1"/>
    <property type="match status" value="2"/>
</dbReference>
<proteinExistence type="inferred from homology"/>
<dbReference type="Gene3D" id="2.60.120.260">
    <property type="entry name" value="Galactose-binding domain-like"/>
    <property type="match status" value="1"/>
</dbReference>
<dbReference type="Gene3D" id="3.40.50.1700">
    <property type="entry name" value="Glycoside hydrolase family 3 C-terminal domain"/>
    <property type="match status" value="1"/>
</dbReference>
<organism evidence="6 7">
    <name type="scientific">Microbacterium capsulatum</name>
    <dbReference type="NCBI Taxonomy" id="3041921"/>
    <lineage>
        <taxon>Bacteria</taxon>
        <taxon>Bacillati</taxon>
        <taxon>Actinomycetota</taxon>
        <taxon>Actinomycetes</taxon>
        <taxon>Micrococcales</taxon>
        <taxon>Microbacteriaceae</taxon>
        <taxon>Microbacterium</taxon>
    </lineage>
</organism>